<sequence length="1369" mass="156703">MESGLISLSKAKSTVRTFIRFSPKKKNDKDEWNFVFGQDGKSIRVGKKSALGKTRFCSITDEIFTEDACNSEVYRKMGLQQYAINVLDGISTNVIVCGPHKTGKTHTLVGSQRSVGLVLQTIYDIFAAIRCYSAGIHLNEKGVNTDVGGNFDRLFVVKASVLEISENSSNYKIDNVHDLINPENPLQLVKKIGGLGYLIKGEPEHLFEKEEKLVSAILCAVSRKKVLDSIRKRKYHGNKNSIPNSIKNSVFGPFGEKWLDDDIMGSLMITITVESADKSEIENKVRKNSNVANSTRISIGSIRFFEVSSCLNSDLQTKTIIPMFGLLDLAHEIRKYTYTNEKSNKIDITSISSCIASTIVESDLLVLGTLTEAPIEKKCCIRPILTPYDNQSTVQPNSIFDTLQFIEYIGNSMKFPVFPQRSCLNRPLLQSKLIEILRKNIKNSPKSEIKNKMIIKSDKGIWQTESSGRVTRIIRLLTFINQSSDGSAILRILMSGNDEDVLKIYLENMIGSNLINIDDERLDNSTFKWIKYENFGSPKKLNIKQNKFLFNQDIKSNEFEFTTNKINPNNGELYSGNNTKKSEEIDYLENLKVRNLYFSERNEIDKDIKTNTSEKFTNKPKIRFDDLLISDKNESFDVTKSDENMADIFNSRNFDENMHDPNTFNLNLCEKIEQKKNVPQQEGRFVSKVNINRKSSYNKNGSNLVDNGIVTTKKSEYTEGVGKTYKSLNYTDEKVEKTHKSLNFVDEGVGNTHKSLNFVDEEVGGTHKSLDFADEGVGNTYKSLNFVDEEVGETRRSLDFVDEGVGNTYKSLNFVDEEVETNSNYFNPVKQYEELLEKTKSLNKLQKSIMEAYKNYEKEFSEYNSGDDIYELEINGKKPSRRFPLVNEKALEASRKAVEASRKALEASRNLYERETKHSRGKIHEVIPESKHFPQVDIYAPAYDSDIDYEYYHTPGNIRFGIERSNETNKEISIVPNKEISHRKRFKDNDKCPCCIDYTKVERCRCHYKDASVNFVGISETSVNTDRSLLQLYEPGAGINEKLKPNGRSWDIIFNSSNGIVKKKLGFRKKKQNVVESDLIDNSSHLSPNNSIENLDENIYLESESIYTDDYDENKNSKEKNDITTFPENVNQINSSFSKMGNFDEVILNSNIFKPLYSDLGDNNYPIFNRTVSIKNKNHSSSENETRKSGNNSLNFFGCLSNSNKVQRNEKNEHFNCYPNKFKTNDKLNLIDHYESTMRQGAENFEIYNKDNAEKSTTYPEFSNYSFLEKIEEDIHNEMSKFPNISNIMNANLKQNCQNTDAYTHHRLPELNNSTYDINHLNTATPIEGIIREFGCCHVKYILPFPEELRPKVMRGKQSYTFPYLKSLY</sequence>
<comment type="caution">
    <text evidence="1">The sequence shown here is derived from an EMBL/GenBank/DDBJ whole genome shotgun (WGS) entry which is preliminary data.</text>
</comment>
<protein>
    <submittedName>
        <fullName evidence="1">TRAFAC type P-loop GTpase that may be related to kinesin</fullName>
    </submittedName>
</protein>
<reference evidence="1 2" key="1">
    <citation type="submission" date="2023-10" db="EMBL/GenBank/DDBJ databases">
        <title>Comparative genomics analysis reveals potential genetic determinants of host preference in Cryptosporidium xiaoi.</title>
        <authorList>
            <person name="Xiao L."/>
            <person name="Li J."/>
        </authorList>
    </citation>
    <scope>NUCLEOTIDE SEQUENCE [LARGE SCALE GENOMIC DNA]</scope>
    <source>
        <strain evidence="1 2">52996</strain>
    </source>
</reference>
<dbReference type="EMBL" id="JAWDEY010000036">
    <property type="protein sequence ID" value="KAK6587842.1"/>
    <property type="molecule type" value="Genomic_DNA"/>
</dbReference>
<dbReference type="InterPro" id="IPR036961">
    <property type="entry name" value="Kinesin_motor_dom_sf"/>
</dbReference>
<gene>
    <name evidence="1" type="ORF">RS030_81373</name>
</gene>
<proteinExistence type="predicted"/>
<dbReference type="SUPFAM" id="SSF52540">
    <property type="entry name" value="P-loop containing nucleoside triphosphate hydrolases"/>
    <property type="match status" value="1"/>
</dbReference>
<keyword evidence="2" id="KW-1185">Reference proteome</keyword>
<organism evidence="1 2">
    <name type="scientific">Cryptosporidium xiaoi</name>
    <dbReference type="NCBI Taxonomy" id="659607"/>
    <lineage>
        <taxon>Eukaryota</taxon>
        <taxon>Sar</taxon>
        <taxon>Alveolata</taxon>
        <taxon>Apicomplexa</taxon>
        <taxon>Conoidasida</taxon>
        <taxon>Coccidia</taxon>
        <taxon>Eucoccidiorida</taxon>
        <taxon>Eimeriorina</taxon>
        <taxon>Cryptosporidiidae</taxon>
        <taxon>Cryptosporidium</taxon>
    </lineage>
</organism>
<dbReference type="InterPro" id="IPR027417">
    <property type="entry name" value="P-loop_NTPase"/>
</dbReference>
<name>A0AAV9XT04_9CRYT</name>
<dbReference type="Proteomes" id="UP001311799">
    <property type="component" value="Unassembled WGS sequence"/>
</dbReference>
<accession>A0AAV9XT04</accession>
<evidence type="ECO:0000313" key="2">
    <source>
        <dbReference type="Proteomes" id="UP001311799"/>
    </source>
</evidence>
<dbReference type="Gene3D" id="3.40.850.10">
    <property type="entry name" value="Kinesin motor domain"/>
    <property type="match status" value="1"/>
</dbReference>
<evidence type="ECO:0000313" key="1">
    <source>
        <dbReference type="EMBL" id="KAK6587842.1"/>
    </source>
</evidence>